<dbReference type="Proteomes" id="UP000026915">
    <property type="component" value="Chromosome 3"/>
</dbReference>
<gene>
    <name evidence="1" type="ORF">TCM_015284</name>
</gene>
<name>A0A061G2C7_THECC</name>
<protein>
    <submittedName>
        <fullName evidence="1">Uncharacterized protein</fullName>
    </submittedName>
</protein>
<keyword evidence="2" id="KW-1185">Reference proteome</keyword>
<dbReference type="Gramene" id="EOY23367">
    <property type="protein sequence ID" value="EOY23367"/>
    <property type="gene ID" value="TCM_015284"/>
</dbReference>
<dbReference type="InParanoid" id="A0A061G2C7"/>
<dbReference type="HOGENOM" id="CLU_2502459_0_0_1"/>
<dbReference type="EMBL" id="CM001881">
    <property type="protein sequence ID" value="EOY23367.1"/>
    <property type="molecule type" value="Genomic_DNA"/>
</dbReference>
<accession>A0A061G2C7</accession>
<reference evidence="1 2" key="1">
    <citation type="journal article" date="2013" name="Genome Biol.">
        <title>The genome sequence of the most widely cultivated cacao type and its use to identify candidate genes regulating pod color.</title>
        <authorList>
            <person name="Motamayor J.C."/>
            <person name="Mockaitis K."/>
            <person name="Schmutz J."/>
            <person name="Haiminen N."/>
            <person name="Iii D.L."/>
            <person name="Cornejo O."/>
            <person name="Findley S.D."/>
            <person name="Zheng P."/>
            <person name="Utro F."/>
            <person name="Royaert S."/>
            <person name="Saski C."/>
            <person name="Jenkins J."/>
            <person name="Podicheti R."/>
            <person name="Zhao M."/>
            <person name="Scheffler B.E."/>
            <person name="Stack J.C."/>
            <person name="Feltus F.A."/>
            <person name="Mustiga G.M."/>
            <person name="Amores F."/>
            <person name="Phillips W."/>
            <person name="Marelli J.P."/>
            <person name="May G.D."/>
            <person name="Shapiro H."/>
            <person name="Ma J."/>
            <person name="Bustamante C.D."/>
            <person name="Schnell R.J."/>
            <person name="Main D."/>
            <person name="Gilbert D."/>
            <person name="Parida L."/>
            <person name="Kuhn D.N."/>
        </authorList>
    </citation>
    <scope>NUCLEOTIDE SEQUENCE [LARGE SCALE GENOMIC DNA]</scope>
    <source>
        <strain evidence="2">cv. Matina 1-6</strain>
    </source>
</reference>
<organism evidence="1 2">
    <name type="scientific">Theobroma cacao</name>
    <name type="common">Cacao</name>
    <name type="synonym">Cocoa</name>
    <dbReference type="NCBI Taxonomy" id="3641"/>
    <lineage>
        <taxon>Eukaryota</taxon>
        <taxon>Viridiplantae</taxon>
        <taxon>Streptophyta</taxon>
        <taxon>Embryophyta</taxon>
        <taxon>Tracheophyta</taxon>
        <taxon>Spermatophyta</taxon>
        <taxon>Magnoliopsida</taxon>
        <taxon>eudicotyledons</taxon>
        <taxon>Gunneridae</taxon>
        <taxon>Pentapetalae</taxon>
        <taxon>rosids</taxon>
        <taxon>malvids</taxon>
        <taxon>Malvales</taxon>
        <taxon>Malvaceae</taxon>
        <taxon>Byttnerioideae</taxon>
        <taxon>Theobroma</taxon>
    </lineage>
</organism>
<proteinExistence type="predicted"/>
<sequence length="86" mass="9725">MALIVSEEKKFSAVGFFMAFLPTQKRIMALQHVGKSKYSEIMCQISTEWSEDQEGTLTSIGSAFVKHSAPAKWEMKQDLVRILGDR</sequence>
<evidence type="ECO:0000313" key="1">
    <source>
        <dbReference type="EMBL" id="EOY23367.1"/>
    </source>
</evidence>
<evidence type="ECO:0000313" key="2">
    <source>
        <dbReference type="Proteomes" id="UP000026915"/>
    </source>
</evidence>
<dbReference type="AlphaFoldDB" id="A0A061G2C7"/>